<name>A0A434AGD5_9BACT</name>
<dbReference type="Proteomes" id="UP000282985">
    <property type="component" value="Unassembled WGS sequence"/>
</dbReference>
<sequence>MNFNDQEVIIDCPHCKGEMVVKILEITNHQIATCPACNKKVDLAANDPSARLGIPKTYMPFEGLDEYMKEVEEKRKKK</sequence>
<gene>
    <name evidence="1" type="ORF">DLK05_13300</name>
</gene>
<protein>
    <submittedName>
        <fullName evidence="1">Uncharacterized protein</fullName>
    </submittedName>
</protein>
<organism evidence="1 2">
    <name type="scientific">Ancylomarina longa</name>
    <dbReference type="NCBI Taxonomy" id="2487017"/>
    <lineage>
        <taxon>Bacteria</taxon>
        <taxon>Pseudomonadati</taxon>
        <taxon>Bacteroidota</taxon>
        <taxon>Bacteroidia</taxon>
        <taxon>Marinilabiliales</taxon>
        <taxon>Marinifilaceae</taxon>
        <taxon>Ancylomarina</taxon>
    </lineage>
</organism>
<dbReference type="RefSeq" id="WP_127344459.1">
    <property type="nucleotide sequence ID" value="NZ_RJJX01000021.1"/>
</dbReference>
<evidence type="ECO:0000313" key="2">
    <source>
        <dbReference type="Proteomes" id="UP000282985"/>
    </source>
</evidence>
<proteinExistence type="predicted"/>
<evidence type="ECO:0000313" key="1">
    <source>
        <dbReference type="EMBL" id="RUT73451.1"/>
    </source>
</evidence>
<keyword evidence="2" id="KW-1185">Reference proteome</keyword>
<dbReference type="OrthoDB" id="1121887at2"/>
<comment type="caution">
    <text evidence="1">The sequence shown here is derived from an EMBL/GenBank/DDBJ whole genome shotgun (WGS) entry which is preliminary data.</text>
</comment>
<dbReference type="EMBL" id="RJJX01000021">
    <property type="protein sequence ID" value="RUT73451.1"/>
    <property type="molecule type" value="Genomic_DNA"/>
</dbReference>
<accession>A0A434AGD5</accession>
<dbReference type="AlphaFoldDB" id="A0A434AGD5"/>
<reference evidence="1 2" key="1">
    <citation type="submission" date="2018-11" db="EMBL/GenBank/DDBJ databases">
        <title>Parancylomarina longa gen. nov., sp. nov., isolated from sediments of southern Okinawa.</title>
        <authorList>
            <person name="Fu T."/>
        </authorList>
    </citation>
    <scope>NUCLEOTIDE SEQUENCE [LARGE SCALE GENOMIC DNA]</scope>
    <source>
        <strain evidence="1 2">T3-2 S1-C</strain>
    </source>
</reference>